<dbReference type="EMBL" id="KV055050">
    <property type="protein sequence ID" value="KZV06882.1"/>
    <property type="molecule type" value="Genomic_DNA"/>
</dbReference>
<name>A0A2Z6ZW02_9LAMI</name>
<evidence type="ECO:0000313" key="3">
    <source>
        <dbReference type="Proteomes" id="UP000250235"/>
    </source>
</evidence>
<evidence type="ECO:0000256" key="1">
    <source>
        <dbReference type="SAM" id="MobiDB-lite"/>
    </source>
</evidence>
<evidence type="ECO:0000313" key="2">
    <source>
        <dbReference type="EMBL" id="KZV06882.1"/>
    </source>
</evidence>
<gene>
    <name evidence="2" type="ORF">F511_45634</name>
</gene>
<sequence>MSVVEYTSNFNSLGTYVPTVMADNTLKMHRYKKGLNNRIQSALPSLPNHESQRLNGCCNPGRDGHKETGIGQ</sequence>
<evidence type="ECO:0008006" key="4">
    <source>
        <dbReference type="Google" id="ProtNLM"/>
    </source>
</evidence>
<organism evidence="2 3">
    <name type="scientific">Dorcoceras hygrometricum</name>
    <dbReference type="NCBI Taxonomy" id="472368"/>
    <lineage>
        <taxon>Eukaryota</taxon>
        <taxon>Viridiplantae</taxon>
        <taxon>Streptophyta</taxon>
        <taxon>Embryophyta</taxon>
        <taxon>Tracheophyta</taxon>
        <taxon>Spermatophyta</taxon>
        <taxon>Magnoliopsida</taxon>
        <taxon>eudicotyledons</taxon>
        <taxon>Gunneridae</taxon>
        <taxon>Pentapetalae</taxon>
        <taxon>asterids</taxon>
        <taxon>lamiids</taxon>
        <taxon>Lamiales</taxon>
        <taxon>Gesneriaceae</taxon>
        <taxon>Didymocarpoideae</taxon>
        <taxon>Trichosporeae</taxon>
        <taxon>Loxocarpinae</taxon>
        <taxon>Dorcoceras</taxon>
    </lineage>
</organism>
<keyword evidence="3" id="KW-1185">Reference proteome</keyword>
<feature type="compositionally biased region" description="Basic and acidic residues" evidence="1">
    <location>
        <begin position="62"/>
        <end position="72"/>
    </location>
</feature>
<dbReference type="AlphaFoldDB" id="A0A2Z6ZW02"/>
<protein>
    <recommendedName>
        <fullName evidence="4">Retrotransposon gag domain-containing protein</fullName>
    </recommendedName>
</protein>
<accession>A0A2Z6ZW02</accession>
<dbReference type="Proteomes" id="UP000250235">
    <property type="component" value="Unassembled WGS sequence"/>
</dbReference>
<feature type="region of interest" description="Disordered" evidence="1">
    <location>
        <begin position="42"/>
        <end position="72"/>
    </location>
</feature>
<reference evidence="2 3" key="1">
    <citation type="journal article" date="2015" name="Proc. Natl. Acad. Sci. U.S.A.">
        <title>The resurrection genome of Boea hygrometrica: A blueprint for survival of dehydration.</title>
        <authorList>
            <person name="Xiao L."/>
            <person name="Yang G."/>
            <person name="Zhang L."/>
            <person name="Yang X."/>
            <person name="Zhao S."/>
            <person name="Ji Z."/>
            <person name="Zhou Q."/>
            <person name="Hu M."/>
            <person name="Wang Y."/>
            <person name="Chen M."/>
            <person name="Xu Y."/>
            <person name="Jin H."/>
            <person name="Xiao X."/>
            <person name="Hu G."/>
            <person name="Bao F."/>
            <person name="Hu Y."/>
            <person name="Wan P."/>
            <person name="Li L."/>
            <person name="Deng X."/>
            <person name="Kuang T."/>
            <person name="Xiang C."/>
            <person name="Zhu J.K."/>
            <person name="Oliver M.J."/>
            <person name="He Y."/>
        </authorList>
    </citation>
    <scope>NUCLEOTIDE SEQUENCE [LARGE SCALE GENOMIC DNA]</scope>
    <source>
        <strain evidence="3">cv. XS01</strain>
    </source>
</reference>
<proteinExistence type="predicted"/>